<keyword evidence="3" id="KW-1185">Reference proteome</keyword>
<proteinExistence type="predicted"/>
<accession>A0A9X6RLG3</accession>
<dbReference type="AlphaFoldDB" id="A0A9X6RLG3"/>
<sequence>MTKKTLPLKARTVKRFLKLNKKNVTHSDQRFSIGHISPRPWAAPDVPFVDLVDRRQERRKSLPWTRTREESCLQYVPSSSVEAPRSQSPKVPKVAGVPEVPEVPDVAQSPRSPGHRFAEGPEVPEVAEVGRGGPKPAFTRAVSRYSYWFLRGDEEVPASFAAA</sequence>
<dbReference type="Proteomes" id="UP000192578">
    <property type="component" value="Unassembled WGS sequence"/>
</dbReference>
<evidence type="ECO:0000313" key="2">
    <source>
        <dbReference type="EMBL" id="OWA52368.1"/>
    </source>
</evidence>
<dbReference type="EMBL" id="MTYJ01000264">
    <property type="protein sequence ID" value="OWA52368.1"/>
    <property type="molecule type" value="Genomic_DNA"/>
</dbReference>
<evidence type="ECO:0000313" key="3">
    <source>
        <dbReference type="Proteomes" id="UP000192578"/>
    </source>
</evidence>
<feature type="compositionally biased region" description="Polar residues" evidence="1">
    <location>
        <begin position="76"/>
        <end position="89"/>
    </location>
</feature>
<comment type="caution">
    <text evidence="2">The sequence shown here is derived from an EMBL/GenBank/DDBJ whole genome shotgun (WGS) entry which is preliminary data.</text>
</comment>
<feature type="region of interest" description="Disordered" evidence="1">
    <location>
        <begin position="76"/>
        <end position="136"/>
    </location>
</feature>
<protein>
    <submittedName>
        <fullName evidence="2">Uncharacterized protein</fullName>
    </submittedName>
</protein>
<name>A0A9X6RLG3_HYPEX</name>
<organism evidence="2 3">
    <name type="scientific">Hypsibius exemplaris</name>
    <name type="common">Freshwater tardigrade</name>
    <dbReference type="NCBI Taxonomy" id="2072580"/>
    <lineage>
        <taxon>Eukaryota</taxon>
        <taxon>Metazoa</taxon>
        <taxon>Ecdysozoa</taxon>
        <taxon>Tardigrada</taxon>
        <taxon>Eutardigrada</taxon>
        <taxon>Parachela</taxon>
        <taxon>Hypsibioidea</taxon>
        <taxon>Hypsibiidae</taxon>
        <taxon>Hypsibius</taxon>
    </lineage>
</organism>
<gene>
    <name evidence="2" type="ORF">BV898_16823</name>
</gene>
<evidence type="ECO:0000256" key="1">
    <source>
        <dbReference type="SAM" id="MobiDB-lite"/>
    </source>
</evidence>
<reference evidence="3" key="1">
    <citation type="submission" date="2017-01" db="EMBL/GenBank/DDBJ databases">
        <title>Comparative genomics of anhydrobiosis in the tardigrade Hypsibius dujardini.</title>
        <authorList>
            <person name="Yoshida Y."/>
            <person name="Koutsovoulos G."/>
            <person name="Laetsch D."/>
            <person name="Stevens L."/>
            <person name="Kumar S."/>
            <person name="Horikawa D."/>
            <person name="Ishino K."/>
            <person name="Komine S."/>
            <person name="Tomita M."/>
            <person name="Blaxter M."/>
            <person name="Arakawa K."/>
        </authorList>
    </citation>
    <scope>NUCLEOTIDE SEQUENCE [LARGE SCALE GENOMIC DNA]</scope>
    <source>
        <strain evidence="3">Z151</strain>
    </source>
</reference>
<feature type="compositionally biased region" description="Low complexity" evidence="1">
    <location>
        <begin position="120"/>
        <end position="129"/>
    </location>
</feature>